<name>U7PUH8_SPOS1</name>
<evidence type="ECO:0000313" key="5">
    <source>
        <dbReference type="Proteomes" id="UP000018087"/>
    </source>
</evidence>
<dbReference type="OrthoDB" id="4490227at2759"/>
<gene>
    <name evidence="4" type="ORF">HMPREF1624_04487</name>
</gene>
<feature type="chain" id="PRO_5004687220" description="DUF7136 domain-containing protein" evidence="2">
    <location>
        <begin position="27"/>
        <end position="309"/>
    </location>
</feature>
<feature type="signal peptide" evidence="2">
    <location>
        <begin position="1"/>
        <end position="26"/>
    </location>
</feature>
<dbReference type="Pfam" id="PF23584">
    <property type="entry name" value="DUF7136"/>
    <property type="match status" value="1"/>
</dbReference>
<feature type="region of interest" description="Disordered" evidence="1">
    <location>
        <begin position="209"/>
        <end position="228"/>
    </location>
</feature>
<organism evidence="4 5">
    <name type="scientific">Sporothrix schenckii (strain ATCC 58251 / de Perez 2211183)</name>
    <name type="common">Rose-picker's disease fungus</name>
    <dbReference type="NCBI Taxonomy" id="1391915"/>
    <lineage>
        <taxon>Eukaryota</taxon>
        <taxon>Fungi</taxon>
        <taxon>Dikarya</taxon>
        <taxon>Ascomycota</taxon>
        <taxon>Pezizomycotina</taxon>
        <taxon>Sordariomycetes</taxon>
        <taxon>Sordariomycetidae</taxon>
        <taxon>Ophiostomatales</taxon>
        <taxon>Ophiostomataceae</taxon>
        <taxon>Sporothrix</taxon>
    </lineage>
</organism>
<dbReference type="AlphaFoldDB" id="U7PUH8"/>
<proteinExistence type="predicted"/>
<dbReference type="EMBL" id="KI440845">
    <property type="protein sequence ID" value="ERS99288.1"/>
    <property type="molecule type" value="Genomic_DNA"/>
</dbReference>
<dbReference type="HOGENOM" id="CLU_915776_0_0_1"/>
<keyword evidence="2" id="KW-0732">Signal</keyword>
<reference evidence="5" key="1">
    <citation type="journal article" date="2014" name="Genome Announc.">
        <title>Genome sequence of the pathogenic fungus Sporothrix schenckii (ATCC 58251).</title>
        <authorList>
            <person name="Cuomo C.A."/>
            <person name="Rodriguez-Del Valle N."/>
            <person name="Perez-Sanchez L."/>
            <person name="Abouelleil A."/>
            <person name="Goldberg J."/>
            <person name="Young S."/>
            <person name="Zeng Q."/>
            <person name="Birren B.W."/>
        </authorList>
    </citation>
    <scope>NUCLEOTIDE SEQUENCE [LARGE SCALE GENOMIC DNA]</scope>
    <source>
        <strain evidence="5">ATCC 58251 / de Perez 2211183</strain>
    </source>
</reference>
<dbReference type="STRING" id="1391915.U7PUH8"/>
<keyword evidence="5" id="KW-1185">Reference proteome</keyword>
<evidence type="ECO:0000256" key="2">
    <source>
        <dbReference type="SAM" id="SignalP"/>
    </source>
</evidence>
<sequence length="309" mass="31478">MRSISMLVSSVMAGVAMLQFATPAAADPTFPATVEIDLVFPRNGSTFHPGPKFPVVFAVQNAPAAASLDLFIEVLLHNSSRGLFHLEHLAALDASNASHAAAFAPNAPSTFYWHFATDKLQGTTATDWTISWAILASNCSSTSGAEDDGGDNDSATDAGIVSFSTNTNAAPPDLVAAAAADAASNDLCSASSNEAVTYNVTAVQNVSTIESSSGHGKHGKHGKNGTENRTAPACAVLPALRPTPNPCAARLDAATASNIAAAVNATVASNSTESNAPKKNGGAAALLGRQSSLLESALLLAAVGWLMYL</sequence>
<evidence type="ECO:0000313" key="4">
    <source>
        <dbReference type="EMBL" id="ERS99288.1"/>
    </source>
</evidence>
<feature type="domain" description="DUF7136" evidence="3">
    <location>
        <begin position="29"/>
        <end position="274"/>
    </location>
</feature>
<dbReference type="InterPro" id="IPR055560">
    <property type="entry name" value="DUF7136"/>
</dbReference>
<accession>U7PUH8</accession>
<evidence type="ECO:0000256" key="1">
    <source>
        <dbReference type="SAM" id="MobiDB-lite"/>
    </source>
</evidence>
<dbReference type="Proteomes" id="UP000018087">
    <property type="component" value="Unassembled WGS sequence"/>
</dbReference>
<evidence type="ECO:0000259" key="3">
    <source>
        <dbReference type="Pfam" id="PF23584"/>
    </source>
</evidence>
<protein>
    <recommendedName>
        <fullName evidence="3">DUF7136 domain-containing protein</fullName>
    </recommendedName>
</protein>